<dbReference type="eggNOG" id="ENOG5033EXC">
    <property type="taxonomic scope" value="Bacteria"/>
</dbReference>
<dbReference type="OrthoDB" id="1765339at2"/>
<keyword evidence="2" id="KW-1185">Reference proteome</keyword>
<dbReference type="Pfam" id="PF18780">
    <property type="entry name" value="HNH_repeat"/>
    <property type="match status" value="1"/>
</dbReference>
<reference evidence="1" key="1">
    <citation type="submission" date="2009-07" db="EMBL/GenBank/DDBJ databases">
        <authorList>
            <consortium name="US DOE Joint Genome Institute (JGI-PGF)"/>
            <person name="Lucas S."/>
            <person name="Copeland A."/>
            <person name="Lapidus A."/>
            <person name="Glavina del Rio T."/>
            <person name="Tice H."/>
            <person name="Bruce D."/>
            <person name="Goodwin L."/>
            <person name="Pitluck S."/>
            <person name="Larimer F."/>
            <person name="Land M.L."/>
            <person name="Mouttaki H."/>
            <person name="He Z."/>
            <person name="Zhou J."/>
            <person name="Hemme C.L."/>
        </authorList>
    </citation>
    <scope>NUCLEOTIDE SEQUENCE</scope>
    <source>
        <strain evidence="1">DSM 2782</strain>
    </source>
</reference>
<dbReference type="STRING" id="588581.Cpap_3991"/>
<organism evidence="1 2">
    <name type="scientific">Ruminiclostridium papyrosolvens DSM 2782</name>
    <dbReference type="NCBI Taxonomy" id="588581"/>
    <lineage>
        <taxon>Bacteria</taxon>
        <taxon>Bacillati</taxon>
        <taxon>Bacillota</taxon>
        <taxon>Clostridia</taxon>
        <taxon>Eubacteriales</taxon>
        <taxon>Oscillospiraceae</taxon>
        <taxon>Ruminiclostridium</taxon>
    </lineage>
</organism>
<dbReference type="Proteomes" id="UP000003860">
    <property type="component" value="Unassembled WGS sequence"/>
</dbReference>
<comment type="caution">
    <text evidence="1">The sequence shown here is derived from an EMBL/GenBank/DDBJ whole genome shotgun (WGS) entry which is preliminary data.</text>
</comment>
<dbReference type="AlphaFoldDB" id="F1T7V7"/>
<dbReference type="RefSeq" id="WP_004616355.1">
    <property type="nucleotide sequence ID" value="NZ_ACXX02000001.1"/>
</dbReference>
<sequence length="203" mass="22948">MTYKYSNTNNKDYYKALLQDLAQELKHTPSVNESLKARLPVYSIRKAFGSYNKALAAAGLKIRREWARGSSDKETMLRQYKEYSEALGRPATYRELNAASGMPSGSTYCMKFVGMRGLKIAAGYPPIVDRRRYTKEEVACLLNEEVKKTGHLLTTKEVNSNRNLPSLPTILKCFETTHIQDVWNALGLHENAAAKAMQFSPKM</sequence>
<dbReference type="InterPro" id="IPR041025">
    <property type="entry name" value="HNH_repeat"/>
</dbReference>
<name>F1T7V7_9FIRM</name>
<protein>
    <submittedName>
        <fullName evidence="1">Uncharacterized protein</fullName>
    </submittedName>
</protein>
<accession>F1T7V7</accession>
<reference evidence="1" key="2">
    <citation type="submission" date="2011-01" db="EMBL/GenBank/DDBJ databases">
        <title>The Non-contiguous Finished genome of Clostridium papyrosolvens.</title>
        <authorList>
            <person name="Lucas S."/>
            <person name="Copeland A."/>
            <person name="Lapidus A."/>
            <person name="Cheng J.-F."/>
            <person name="Goodwin L."/>
            <person name="Pitluck S."/>
            <person name="Misra M."/>
            <person name="Chertkov O."/>
            <person name="Detter J.C."/>
            <person name="Han C."/>
            <person name="Tapia R."/>
            <person name="Land M."/>
            <person name="Hauser L."/>
            <person name="Kyrpides N."/>
            <person name="Ivanova N."/>
            <person name="Pagani I."/>
            <person name="Mouttaki H."/>
            <person name="He Z."/>
            <person name="Zhou J."/>
            <person name="Hemme C.L."/>
            <person name="Woyke T."/>
        </authorList>
    </citation>
    <scope>NUCLEOTIDE SEQUENCE [LARGE SCALE GENOMIC DNA]</scope>
    <source>
        <strain evidence="1">DSM 2782</strain>
    </source>
</reference>
<evidence type="ECO:0000313" key="2">
    <source>
        <dbReference type="Proteomes" id="UP000003860"/>
    </source>
</evidence>
<evidence type="ECO:0000313" key="1">
    <source>
        <dbReference type="EMBL" id="EGD49555.1"/>
    </source>
</evidence>
<dbReference type="EMBL" id="ACXX02000001">
    <property type="protein sequence ID" value="EGD49555.1"/>
    <property type="molecule type" value="Genomic_DNA"/>
</dbReference>
<proteinExistence type="predicted"/>
<gene>
    <name evidence="1" type="ORF">Cpap_3991</name>
</gene>